<name>A0A852VRY7_9MICO</name>
<comment type="caution">
    <text evidence="1">The sequence shown here is derived from an EMBL/GenBank/DDBJ whole genome shotgun (WGS) entry which is preliminary data.</text>
</comment>
<dbReference type="EMBL" id="JACCAE010000001">
    <property type="protein sequence ID" value="NYF99682.1"/>
    <property type="molecule type" value="Genomic_DNA"/>
</dbReference>
<accession>A0A852VRY7</accession>
<proteinExistence type="predicted"/>
<dbReference type="PANTHER" id="PTHR43581:SF4">
    <property type="entry name" value="ATP_GTP PHOSPHATASE"/>
    <property type="match status" value="1"/>
</dbReference>
<evidence type="ECO:0000313" key="1">
    <source>
        <dbReference type="EMBL" id="NYF99682.1"/>
    </source>
</evidence>
<gene>
    <name evidence="1" type="ORF">BJY20_003074</name>
</gene>
<reference evidence="1 2" key="1">
    <citation type="submission" date="2020-07" db="EMBL/GenBank/DDBJ databases">
        <title>Sequencing the genomes of 1000 actinobacteria strains.</title>
        <authorList>
            <person name="Klenk H.-P."/>
        </authorList>
    </citation>
    <scope>NUCLEOTIDE SEQUENCE [LARGE SCALE GENOMIC DNA]</scope>
    <source>
        <strain evidence="1 2">DSM 26154</strain>
    </source>
</reference>
<evidence type="ECO:0000313" key="2">
    <source>
        <dbReference type="Proteomes" id="UP000554054"/>
    </source>
</evidence>
<sequence>MSTTPIGLILDFPGHKETYVPWKSGTYALFGKNGIGKSRVLTAIRHLFQGGMPDASNMQDRCSLIVEAHMPELPPAAAEGDLDALARQILDFERRSEFRKSFLGKYLQVTESAEAELDMLAGEAAYAKHIDDEVRRNYGGSWEESAQLWQCVLKQRYFEIQRVYDTILIRPFYLESRDHPEVSAYLVETDKRSDQEEESSILWSPLTVGATATVDDGRLCTAVVGEGHFHRLHGFDVMAAMGHTCVDLRAAPEPKADLVGRALAQLLTEGADYDAWATQLGQEATRQLRLALQTSVGLRVDVPSHADLLAGKRLEWLATVPKFGNVMQTRDIPFERLSTAERTWALLAIHRATASMVDQGWQHSTLLIDEPEQGLHRAAEHQALGWLAEMAQGSGTSIWCATHSPTLLSDERVVPVAMREELRTGNPISRVTTMKLLGPAEREELESLGLSTTDLLATRRGFLLVEGAHDETVLSELIGTELAELNVEIIPIRGARHLPAAIEARTLFDFTDALLFALLDGLPSEGLDQAWSEARKYADDAETALRVLTEGVEWPPNDESGWMKQWLMRSIERGRGRHSRVEPLGVSRADIIEYLPVQTFAPDAISWEDLRTQHAKRRAISKNTPKDFKSWLSKAHHATFNTQTLRQASQRMDHVPHDFTHLLDRIGAALREYEADRPM</sequence>
<protein>
    <submittedName>
        <fullName evidence="1">Uncharacterized protein</fullName>
    </submittedName>
</protein>
<dbReference type="SUPFAM" id="SSF52540">
    <property type="entry name" value="P-loop containing nucleoside triphosphate hydrolases"/>
    <property type="match status" value="1"/>
</dbReference>
<dbReference type="AlphaFoldDB" id="A0A852VRY7"/>
<dbReference type="RefSeq" id="WP_185992350.1">
    <property type="nucleotide sequence ID" value="NZ_JACCAE010000001.1"/>
</dbReference>
<dbReference type="InterPro" id="IPR027417">
    <property type="entry name" value="P-loop_NTPase"/>
</dbReference>
<dbReference type="PANTHER" id="PTHR43581">
    <property type="entry name" value="ATP/GTP PHOSPHATASE"/>
    <property type="match status" value="1"/>
</dbReference>
<organism evidence="1 2">
    <name type="scientific">Janibacter cremeus</name>
    <dbReference type="NCBI Taxonomy" id="1285192"/>
    <lineage>
        <taxon>Bacteria</taxon>
        <taxon>Bacillati</taxon>
        <taxon>Actinomycetota</taxon>
        <taxon>Actinomycetes</taxon>
        <taxon>Micrococcales</taxon>
        <taxon>Intrasporangiaceae</taxon>
        <taxon>Janibacter</taxon>
    </lineage>
</organism>
<dbReference type="Proteomes" id="UP000554054">
    <property type="component" value="Unassembled WGS sequence"/>
</dbReference>
<keyword evidence="2" id="KW-1185">Reference proteome</keyword>
<dbReference type="Gene3D" id="3.40.50.300">
    <property type="entry name" value="P-loop containing nucleotide triphosphate hydrolases"/>
    <property type="match status" value="1"/>
</dbReference>
<dbReference type="InterPro" id="IPR051396">
    <property type="entry name" value="Bact_Antivir_Def_Nuclease"/>
</dbReference>